<accession>A0AAD5ZZ11</accession>
<dbReference type="PANTHER" id="PTHR33083">
    <property type="entry name" value="EXPRESSED PROTEIN"/>
    <property type="match status" value="1"/>
</dbReference>
<comment type="caution">
    <text evidence="3">The sequence shown here is derived from an EMBL/GenBank/DDBJ whole genome shotgun (WGS) entry which is preliminary data.</text>
</comment>
<dbReference type="EMBL" id="JAMRDG010000001">
    <property type="protein sequence ID" value="KAJ3706620.1"/>
    <property type="molecule type" value="Genomic_DNA"/>
</dbReference>
<protein>
    <recommendedName>
        <fullName evidence="5">Senescence regulator</fullName>
    </recommendedName>
</protein>
<evidence type="ECO:0000313" key="4">
    <source>
        <dbReference type="Proteomes" id="UP001210211"/>
    </source>
</evidence>
<evidence type="ECO:0000256" key="1">
    <source>
        <dbReference type="ARBA" id="ARBA00034773"/>
    </source>
</evidence>
<organism evidence="3 4">
    <name type="scientific">Rhynchospora tenuis</name>
    <dbReference type="NCBI Taxonomy" id="198213"/>
    <lineage>
        <taxon>Eukaryota</taxon>
        <taxon>Viridiplantae</taxon>
        <taxon>Streptophyta</taxon>
        <taxon>Embryophyta</taxon>
        <taxon>Tracheophyta</taxon>
        <taxon>Spermatophyta</taxon>
        <taxon>Magnoliopsida</taxon>
        <taxon>Liliopsida</taxon>
        <taxon>Poales</taxon>
        <taxon>Cyperaceae</taxon>
        <taxon>Cyperoideae</taxon>
        <taxon>Rhynchosporeae</taxon>
        <taxon>Rhynchospora</taxon>
    </lineage>
</organism>
<feature type="region of interest" description="Disordered" evidence="2">
    <location>
        <begin position="29"/>
        <end position="123"/>
    </location>
</feature>
<evidence type="ECO:0000313" key="3">
    <source>
        <dbReference type="EMBL" id="KAJ3706620.1"/>
    </source>
</evidence>
<name>A0AAD5ZZ11_9POAL</name>
<gene>
    <name evidence="3" type="ORF">LUZ61_010325</name>
</gene>
<dbReference type="Pfam" id="PF04520">
    <property type="entry name" value="Senescence_reg"/>
    <property type="match status" value="1"/>
</dbReference>
<reference evidence="3 4" key="1">
    <citation type="journal article" date="2022" name="Cell">
        <title>Repeat-based holocentromeres influence genome architecture and karyotype evolution.</title>
        <authorList>
            <person name="Hofstatter P.G."/>
            <person name="Thangavel G."/>
            <person name="Lux T."/>
            <person name="Neumann P."/>
            <person name="Vondrak T."/>
            <person name="Novak P."/>
            <person name="Zhang M."/>
            <person name="Costa L."/>
            <person name="Castellani M."/>
            <person name="Scott A."/>
            <person name="Toegelov H."/>
            <person name="Fuchs J."/>
            <person name="Mata-Sucre Y."/>
            <person name="Dias Y."/>
            <person name="Vanzela A.L.L."/>
            <person name="Huettel B."/>
            <person name="Almeida C.C.S."/>
            <person name="Simkova H."/>
            <person name="Souza G."/>
            <person name="Pedrosa-Harand A."/>
            <person name="Macas J."/>
            <person name="Mayer K.F.X."/>
            <person name="Houben A."/>
            <person name="Marques A."/>
        </authorList>
    </citation>
    <scope>NUCLEOTIDE SEQUENCE [LARGE SCALE GENOMIC DNA]</scope>
    <source>
        <strain evidence="3">RhyTen1mFocal</strain>
    </source>
</reference>
<evidence type="ECO:0000256" key="2">
    <source>
        <dbReference type="SAM" id="MobiDB-lite"/>
    </source>
</evidence>
<keyword evidence="4" id="KW-1185">Reference proteome</keyword>
<dbReference type="InterPro" id="IPR007608">
    <property type="entry name" value="Senescence_reg_S40"/>
</dbReference>
<dbReference type="AlphaFoldDB" id="A0AAD5ZZ11"/>
<comment type="similarity">
    <text evidence="1">Belongs to the senescence regulator S40 family.</text>
</comment>
<proteinExistence type="inferred from homology"/>
<sequence>MGEESNTALTIPRSSATSSLSLRFLGLLKQPDDSDLDPNPTPNSSALELDESDVVWSSSSDHSSPCSVSSPVPTSPASFRPTSRSFVPGTFGLSALLESTSPGPGTGPGPVRRQSSPITPPVAVPITRPSPPSRKAYNQSAPVAVPVWPGRRREGRKGRGDVGDEMWVFDEEEEIMMDGIGIGEDDMEEMVPPHVIVARSHMTSFSVLEGAGRTLKGRDLRRVRNAVLQKTGFLDL</sequence>
<dbReference type="PANTHER" id="PTHR33083:SF123">
    <property type="entry name" value="EXPRESSED PROTEIN"/>
    <property type="match status" value="1"/>
</dbReference>
<dbReference type="GO" id="GO:0010150">
    <property type="term" value="P:leaf senescence"/>
    <property type="evidence" value="ECO:0007669"/>
    <property type="project" value="UniProtKB-ARBA"/>
</dbReference>
<evidence type="ECO:0008006" key="5">
    <source>
        <dbReference type="Google" id="ProtNLM"/>
    </source>
</evidence>
<feature type="compositionally biased region" description="Low complexity" evidence="2">
    <location>
        <begin position="54"/>
        <end position="78"/>
    </location>
</feature>
<dbReference type="Proteomes" id="UP001210211">
    <property type="component" value="Unassembled WGS sequence"/>
</dbReference>